<feature type="transmembrane region" description="Helical" evidence="5">
    <location>
        <begin position="368"/>
        <end position="392"/>
    </location>
</feature>
<keyword evidence="5" id="KW-0997">Cell inner membrane</keyword>
<keyword evidence="5" id="KW-0769">Symport</keyword>
<comment type="subcellular location">
    <subcellularLocation>
        <location evidence="5">Cell inner membrane</location>
        <topology evidence="5">Multi-pass membrane protein</topology>
    </subcellularLocation>
    <subcellularLocation>
        <location evidence="1">Membrane</location>
        <topology evidence="1">Multi-pass membrane protein</topology>
    </subcellularLocation>
</comment>
<dbReference type="GO" id="GO:0015086">
    <property type="term" value="F:cadmium ion transmembrane transporter activity"/>
    <property type="evidence" value="ECO:0007669"/>
    <property type="project" value="TreeGrafter"/>
</dbReference>
<dbReference type="PATRIC" id="fig|746697.3.peg.1297"/>
<dbReference type="NCBIfam" id="NF001923">
    <property type="entry name" value="PRK00701.1"/>
    <property type="match status" value="1"/>
</dbReference>
<protein>
    <recommendedName>
        <fullName evidence="5">Divalent metal cation transporter MntH</fullName>
    </recommendedName>
</protein>
<keyword evidence="4 5" id="KW-0472">Membrane</keyword>
<organism evidence="7 8">
    <name type="scientific">Aequorivita sublithincola (strain DSM 14238 / LMG 21431 / ACAM 643 / 9-3)</name>
    <dbReference type="NCBI Taxonomy" id="746697"/>
    <lineage>
        <taxon>Bacteria</taxon>
        <taxon>Pseudomonadati</taxon>
        <taxon>Bacteroidota</taxon>
        <taxon>Flavobacteriia</taxon>
        <taxon>Flavobacteriales</taxon>
        <taxon>Flavobacteriaceae</taxon>
        <taxon>Aequorivita</taxon>
    </lineage>
</organism>
<dbReference type="SUPFAM" id="SSF52402">
    <property type="entry name" value="Adenine nucleotide alpha hydrolases-like"/>
    <property type="match status" value="1"/>
</dbReference>
<feature type="transmembrane region" description="Helical" evidence="5">
    <location>
        <begin position="105"/>
        <end position="128"/>
    </location>
</feature>
<dbReference type="AlphaFoldDB" id="I3YUV6"/>
<dbReference type="PANTHER" id="PTHR11706">
    <property type="entry name" value="SOLUTE CARRIER PROTEIN FAMILY 11 MEMBER"/>
    <property type="match status" value="1"/>
</dbReference>
<comment type="similarity">
    <text evidence="5">Belongs to the NRAMP family.</text>
</comment>
<evidence type="ECO:0000256" key="1">
    <source>
        <dbReference type="ARBA" id="ARBA00004141"/>
    </source>
</evidence>
<dbReference type="Proteomes" id="UP000006049">
    <property type="component" value="Chromosome"/>
</dbReference>
<feature type="transmembrane region" description="Helical" evidence="5">
    <location>
        <begin position="165"/>
        <end position="184"/>
    </location>
</feature>
<gene>
    <name evidence="5" type="primary">mntH</name>
    <name evidence="7" type="ordered locus">Aeqsu_1281</name>
</gene>
<dbReference type="InterPro" id="IPR001046">
    <property type="entry name" value="NRAMP_fam"/>
</dbReference>
<dbReference type="GO" id="GO:0034755">
    <property type="term" value="P:iron ion transmembrane transport"/>
    <property type="evidence" value="ECO:0007669"/>
    <property type="project" value="TreeGrafter"/>
</dbReference>
<dbReference type="eggNOG" id="COG1914">
    <property type="taxonomic scope" value="Bacteria"/>
</dbReference>
<dbReference type="Pfam" id="PF01566">
    <property type="entry name" value="Nramp"/>
    <property type="match status" value="1"/>
</dbReference>
<dbReference type="GO" id="GO:0005886">
    <property type="term" value="C:plasma membrane"/>
    <property type="evidence" value="ECO:0007669"/>
    <property type="project" value="UniProtKB-SubCell"/>
</dbReference>
<keyword evidence="3 5" id="KW-1133">Transmembrane helix</keyword>
<feature type="transmembrane region" description="Helical" evidence="5">
    <location>
        <begin position="63"/>
        <end position="85"/>
    </location>
</feature>
<dbReference type="CDD" id="cd00293">
    <property type="entry name" value="USP-like"/>
    <property type="match status" value="1"/>
</dbReference>
<keyword evidence="8" id="KW-1185">Reference proteome</keyword>
<dbReference type="EMBL" id="CP003280">
    <property type="protein sequence ID" value="AFL80774.1"/>
    <property type="molecule type" value="Genomic_DNA"/>
</dbReference>
<keyword evidence="5" id="KW-1003">Cell membrane</keyword>
<evidence type="ECO:0000256" key="3">
    <source>
        <dbReference type="ARBA" id="ARBA00022989"/>
    </source>
</evidence>
<keyword evidence="5" id="KW-0406">Ion transport</keyword>
<comment type="function">
    <text evidence="5">H(+)-stimulated, divalent metal cation uptake system.</text>
</comment>
<dbReference type="GO" id="GO:0005384">
    <property type="term" value="F:manganese ion transmembrane transporter activity"/>
    <property type="evidence" value="ECO:0007669"/>
    <property type="project" value="TreeGrafter"/>
</dbReference>
<reference evidence="7 8" key="1">
    <citation type="submission" date="2012-06" db="EMBL/GenBank/DDBJ databases">
        <title>The complete genome of Aequorivita sublithincola DSM 14238.</title>
        <authorList>
            <consortium name="US DOE Joint Genome Institute (JGI-PGF)"/>
            <person name="Lucas S."/>
            <person name="Copeland A."/>
            <person name="Lapidus A."/>
            <person name="Goodwin L."/>
            <person name="Pitluck S."/>
            <person name="Peters L."/>
            <person name="Munk A.C.C."/>
            <person name="Kyrpides N."/>
            <person name="Mavromatis K."/>
            <person name="Pagani I."/>
            <person name="Ivanova N."/>
            <person name="Ovchinnikova G."/>
            <person name="Zeytun A."/>
            <person name="Detter J.C."/>
            <person name="Han C."/>
            <person name="Land M."/>
            <person name="Hauser L."/>
            <person name="Markowitz V."/>
            <person name="Cheng J.-F."/>
            <person name="Hugenholtz P."/>
            <person name="Woyke T."/>
            <person name="Wu D."/>
            <person name="Tindall B."/>
            <person name="Faehnrich R."/>
            <person name="Brambilla E."/>
            <person name="Klenk H.-P."/>
            <person name="Eisen J.A."/>
        </authorList>
    </citation>
    <scope>NUCLEOTIDE SEQUENCE [LARGE SCALE GENOMIC DNA]</scope>
    <source>
        <strain evidence="8">DSM 14238 / LMG 21431 / ACAM 643 / 9-3</strain>
    </source>
</reference>
<feature type="transmembrane region" description="Helical" evidence="5">
    <location>
        <begin position="28"/>
        <end position="43"/>
    </location>
</feature>
<dbReference type="STRING" id="746697.Aeqsu_1281"/>
<dbReference type="OrthoDB" id="9787548at2"/>
<feature type="transmembrane region" description="Helical" evidence="5">
    <location>
        <begin position="245"/>
        <end position="274"/>
    </location>
</feature>
<proteinExistence type="inferred from homology"/>
<name>I3YUV6_AEQSU</name>
<evidence type="ECO:0000313" key="8">
    <source>
        <dbReference type="Proteomes" id="UP000006049"/>
    </source>
</evidence>
<dbReference type="eggNOG" id="COG0589">
    <property type="taxonomic scope" value="Bacteria"/>
</dbReference>
<evidence type="ECO:0000256" key="4">
    <source>
        <dbReference type="ARBA" id="ARBA00023136"/>
    </source>
</evidence>
<feature type="domain" description="UspA" evidence="6">
    <location>
        <begin position="494"/>
        <end position="626"/>
    </location>
</feature>
<dbReference type="HAMAP" id="MF_00221">
    <property type="entry name" value="NRAMP"/>
    <property type="match status" value="1"/>
</dbReference>
<dbReference type="KEGG" id="asl:Aeqsu_1281"/>
<feature type="transmembrane region" description="Helical" evidence="5">
    <location>
        <begin position="204"/>
        <end position="224"/>
    </location>
</feature>
<evidence type="ECO:0000256" key="2">
    <source>
        <dbReference type="ARBA" id="ARBA00022692"/>
    </source>
</evidence>
<dbReference type="InterPro" id="IPR025662">
    <property type="entry name" value="Sigma_54_int_dom_ATP-bd_1"/>
</dbReference>
<keyword evidence="5" id="KW-0813">Transport</keyword>
<dbReference type="GO" id="GO:0046872">
    <property type="term" value="F:metal ion binding"/>
    <property type="evidence" value="ECO:0007669"/>
    <property type="project" value="UniProtKB-UniRule"/>
</dbReference>
<feature type="transmembrane region" description="Helical" evidence="5">
    <location>
        <begin position="300"/>
        <end position="323"/>
    </location>
</feature>
<dbReference type="NCBIfam" id="NF037982">
    <property type="entry name" value="Nramp_1"/>
    <property type="match status" value="1"/>
</dbReference>
<dbReference type="InterPro" id="IPR014729">
    <property type="entry name" value="Rossmann-like_a/b/a_fold"/>
</dbReference>
<dbReference type="InterPro" id="IPR006016">
    <property type="entry name" value="UspA"/>
</dbReference>
<dbReference type="Pfam" id="PF00582">
    <property type="entry name" value="Usp"/>
    <property type="match status" value="1"/>
</dbReference>
<comment type="caution">
    <text evidence="5">Lacks conserved residue(s) required for the propagation of feature annotation.</text>
</comment>
<dbReference type="NCBIfam" id="TIGR01197">
    <property type="entry name" value="nramp"/>
    <property type="match status" value="1"/>
</dbReference>
<dbReference type="PANTHER" id="PTHR11706:SF101">
    <property type="entry name" value="MANGANESE TRANSPORTER SMF1"/>
    <property type="match status" value="1"/>
</dbReference>
<dbReference type="PROSITE" id="PS00675">
    <property type="entry name" value="SIGMA54_INTERACT_1"/>
    <property type="match status" value="1"/>
</dbReference>
<dbReference type="Gene3D" id="3.40.50.620">
    <property type="entry name" value="HUPs"/>
    <property type="match status" value="1"/>
</dbReference>
<dbReference type="HOGENOM" id="CLU_020088_2_0_10"/>
<dbReference type="RefSeq" id="WP_014782032.1">
    <property type="nucleotide sequence ID" value="NC_018013.1"/>
</dbReference>
<dbReference type="PRINTS" id="PR00447">
    <property type="entry name" value="NATRESASSCMP"/>
</dbReference>
<feature type="transmembrane region" description="Helical" evidence="5">
    <location>
        <begin position="343"/>
        <end position="362"/>
    </location>
</feature>
<dbReference type="GO" id="GO:0015293">
    <property type="term" value="F:symporter activity"/>
    <property type="evidence" value="ECO:0007669"/>
    <property type="project" value="UniProtKB-UniRule"/>
</dbReference>
<feature type="transmembrane region" description="Helical" evidence="5">
    <location>
        <begin position="134"/>
        <end position="156"/>
    </location>
</feature>
<accession>I3YUV6</accession>
<sequence>MDRRNHKSLEEVHETIETQGKKTPWKRLLAFLGPAYLVSVGYMDPGNWATDIAGGSQFGYQLIWVLLMSNIMALLLQSLCARLGVVRGRDLAQASREAYNPFVNFVLYILAEIAIVACDLAEVIGMAIGLNLLFGIPMIWGVTITALDTFLLLFLLNKGMRKMEVFIIGLIFIIGGSFIVEMFLAKPDVGDIMAGFIPSMPNSAALYIAIGIIGATVMPHNLYLHSSLVQSRKIERTKKGIKQALKFNFIDSAIALNLAFFVNAAILILAAAVFHKNGMFEVAEIQDAHALLEPLLGSSLAPTFFAIALIAAGQSSTLTGTLAGQIVMEGHLNLRIQPWVRRLITRMLAIIPAIFTVIYFGESGTGKLLILSQVVLSLQLGFAVIPLIHFVSSKKLMNGFHIKWPLRIASWLVTLIIVALNAKLVYDEIIGWLATAENPIYIWTLVIPVAIGAAILLVYITFKTTEKDVKSEKRKMVPHILDAKVEELIGPITYKNIAVSVDFSTSDEKSISAALQLGGKDAEYTLIHIVETPGAMIYGDEIDDYETASDEAFLNTYKEKLQEKGYKVSIELGFGSPKKNIPKIVNAADFDLLVLGGHGHTGLKDLLFGTTVDSVRHKVNIPVFIV</sequence>
<keyword evidence="2 5" id="KW-0812">Transmembrane</keyword>
<evidence type="ECO:0000256" key="5">
    <source>
        <dbReference type="HAMAP-Rule" id="MF_00221"/>
    </source>
</evidence>
<evidence type="ECO:0000313" key="7">
    <source>
        <dbReference type="EMBL" id="AFL80774.1"/>
    </source>
</evidence>
<feature type="transmembrane region" description="Helical" evidence="5">
    <location>
        <begin position="440"/>
        <end position="462"/>
    </location>
</feature>
<feature type="transmembrane region" description="Helical" evidence="5">
    <location>
        <begin position="404"/>
        <end position="420"/>
    </location>
</feature>
<evidence type="ECO:0000259" key="6">
    <source>
        <dbReference type="Pfam" id="PF00582"/>
    </source>
</evidence>